<name>A0ABT8W2E1_9GAMM</name>
<organism evidence="2 3">
    <name type="scientific">Marinobacter suaedae</name>
    <dbReference type="NCBI Taxonomy" id="3057675"/>
    <lineage>
        <taxon>Bacteria</taxon>
        <taxon>Pseudomonadati</taxon>
        <taxon>Pseudomonadota</taxon>
        <taxon>Gammaproteobacteria</taxon>
        <taxon>Pseudomonadales</taxon>
        <taxon>Marinobacteraceae</taxon>
        <taxon>Marinobacter</taxon>
    </lineage>
</organism>
<dbReference type="PANTHER" id="PTHR12526">
    <property type="entry name" value="GLYCOSYLTRANSFERASE"/>
    <property type="match status" value="1"/>
</dbReference>
<keyword evidence="2" id="KW-0328">Glycosyltransferase</keyword>
<gene>
    <name evidence="2" type="ORF">QVZ43_11815</name>
</gene>
<dbReference type="Gene3D" id="3.40.50.2000">
    <property type="entry name" value="Glycogen Phosphorylase B"/>
    <property type="match status" value="2"/>
</dbReference>
<dbReference type="RefSeq" id="WP_302910100.1">
    <property type="nucleotide sequence ID" value="NZ_JAUMIS010000002.1"/>
</dbReference>
<accession>A0ABT8W2E1</accession>
<sequence length="387" mass="43837">MTAMMVLFHCESNPGYAASSHEHTFLDVALKIVGDYSRVHYAYSRLDGGMTPSLPAALTNVIELDTRWSARVKLADIERYVRQHQIKYLLGFDQPVSRPMYQALRRGGVEFFVSYWGAPISSRNSGLKLLLKRLEVSTKRLGPDHYIFQSVGMRETAVMGRGIPEQKTSIVKTGIDTNKYAPDNQLRHYAHQAFNIPTDRKIVVFSGHMQRRKGVHVILQAAQYLTQKLGRKDVHFLILGNRPGEKGFFEEYLQDEKTNDHITFGGYRTDIPDLLKSCAIGMIASVEWDSFPMSSLEMAATALPLLVSELPGLNETVTPETGLRFPTGDYIQAAKELNDLLQDPEKIKKMGEHGRQRVIDSFSRHSQAKGIVNVFRRVEEQKMEHVN</sequence>
<protein>
    <submittedName>
        <fullName evidence="2">Glycosyltransferase</fullName>
        <ecNumber evidence="2">2.4.-.-</ecNumber>
    </submittedName>
</protein>
<keyword evidence="3" id="KW-1185">Reference proteome</keyword>
<evidence type="ECO:0000259" key="1">
    <source>
        <dbReference type="Pfam" id="PF00534"/>
    </source>
</evidence>
<dbReference type="EC" id="2.4.-.-" evidence="2"/>
<feature type="domain" description="Glycosyl transferase family 1" evidence="1">
    <location>
        <begin position="191"/>
        <end position="357"/>
    </location>
</feature>
<dbReference type="InterPro" id="IPR001296">
    <property type="entry name" value="Glyco_trans_1"/>
</dbReference>
<evidence type="ECO:0000313" key="3">
    <source>
        <dbReference type="Proteomes" id="UP001168640"/>
    </source>
</evidence>
<dbReference type="GO" id="GO:0016757">
    <property type="term" value="F:glycosyltransferase activity"/>
    <property type="evidence" value="ECO:0007669"/>
    <property type="project" value="UniProtKB-KW"/>
</dbReference>
<keyword evidence="2" id="KW-0808">Transferase</keyword>
<dbReference type="Pfam" id="PF00534">
    <property type="entry name" value="Glycos_transf_1"/>
    <property type="match status" value="1"/>
</dbReference>
<proteinExistence type="predicted"/>
<reference evidence="2" key="1">
    <citation type="submission" date="2023-07" db="EMBL/GenBank/DDBJ databases">
        <title>Marinobacter sp. chi1 genome sequencing and assembly.</title>
        <authorList>
            <person name="Park S."/>
        </authorList>
    </citation>
    <scope>NUCLEOTIDE SEQUENCE</scope>
    <source>
        <strain evidence="2">Chi1</strain>
    </source>
</reference>
<evidence type="ECO:0000313" key="2">
    <source>
        <dbReference type="EMBL" id="MDO3722410.1"/>
    </source>
</evidence>
<comment type="caution">
    <text evidence="2">The sequence shown here is derived from an EMBL/GenBank/DDBJ whole genome shotgun (WGS) entry which is preliminary data.</text>
</comment>
<dbReference type="SUPFAM" id="SSF53756">
    <property type="entry name" value="UDP-Glycosyltransferase/glycogen phosphorylase"/>
    <property type="match status" value="1"/>
</dbReference>
<dbReference type="Proteomes" id="UP001168640">
    <property type="component" value="Unassembled WGS sequence"/>
</dbReference>
<dbReference type="EMBL" id="JAUMIS010000002">
    <property type="protein sequence ID" value="MDO3722410.1"/>
    <property type="molecule type" value="Genomic_DNA"/>
</dbReference>